<evidence type="ECO:0000256" key="4">
    <source>
        <dbReference type="ARBA" id="ARBA00022679"/>
    </source>
</evidence>
<dbReference type="InterPro" id="IPR036097">
    <property type="entry name" value="HisK_dim/P_sf"/>
</dbReference>
<name>A0A412ZKW8_9BACT</name>
<evidence type="ECO:0000256" key="1">
    <source>
        <dbReference type="ARBA" id="ARBA00000085"/>
    </source>
</evidence>
<keyword evidence="3 12" id="KW-0597">Phosphoprotein</keyword>
<dbReference type="Pfam" id="PF07495">
    <property type="entry name" value="Y_Y_Y"/>
    <property type="match status" value="1"/>
</dbReference>
<dbReference type="PROSITE" id="PS50110">
    <property type="entry name" value="RESPONSE_REGULATORY"/>
    <property type="match status" value="1"/>
</dbReference>
<dbReference type="Gene3D" id="1.10.10.60">
    <property type="entry name" value="Homeodomain-like"/>
    <property type="match status" value="1"/>
</dbReference>
<dbReference type="SUPFAM" id="SSF47384">
    <property type="entry name" value="Homodimeric domain of signal transducing histidine kinase"/>
    <property type="match status" value="1"/>
</dbReference>
<reference evidence="17 18" key="1">
    <citation type="submission" date="2018-08" db="EMBL/GenBank/DDBJ databases">
        <title>A genome reference for cultivated species of the human gut microbiota.</title>
        <authorList>
            <person name="Zou Y."/>
            <person name="Xue W."/>
            <person name="Luo G."/>
        </authorList>
    </citation>
    <scope>NUCLEOTIDE SEQUENCE [LARGE SCALE GENOMIC DNA]</scope>
    <source>
        <strain evidence="17 18">AF14-1AC</strain>
    </source>
</reference>
<evidence type="ECO:0000256" key="7">
    <source>
        <dbReference type="ARBA" id="ARBA00022840"/>
    </source>
</evidence>
<dbReference type="SUPFAM" id="SSF101898">
    <property type="entry name" value="NHL repeat"/>
    <property type="match status" value="1"/>
</dbReference>
<keyword evidence="8" id="KW-0902">Two-component regulatory system</keyword>
<feature type="domain" description="Histidine kinase" evidence="15">
    <location>
        <begin position="923"/>
        <end position="1138"/>
    </location>
</feature>
<gene>
    <name evidence="17" type="ORF">DWW04_02645</name>
</gene>
<dbReference type="InterPro" id="IPR018060">
    <property type="entry name" value="HTH_AraC"/>
</dbReference>
<dbReference type="PANTHER" id="PTHR43547:SF2">
    <property type="entry name" value="HYBRID SIGNAL TRANSDUCTION HISTIDINE KINASE C"/>
    <property type="match status" value="1"/>
</dbReference>
<dbReference type="InterPro" id="IPR015943">
    <property type="entry name" value="WD40/YVTN_repeat-like_dom_sf"/>
</dbReference>
<dbReference type="FunFam" id="1.10.287.130:FF:000045">
    <property type="entry name" value="Two-component system sensor histidine kinase/response regulator"/>
    <property type="match status" value="1"/>
</dbReference>
<dbReference type="SUPFAM" id="SSF55874">
    <property type="entry name" value="ATPase domain of HSP90 chaperone/DNA topoisomerase II/histidine kinase"/>
    <property type="match status" value="1"/>
</dbReference>
<dbReference type="GO" id="GO:0005524">
    <property type="term" value="F:ATP binding"/>
    <property type="evidence" value="ECO:0007669"/>
    <property type="project" value="UniProtKB-KW"/>
</dbReference>
<comment type="caution">
    <text evidence="17">The sequence shown here is derived from an EMBL/GenBank/DDBJ whole genome shotgun (WGS) entry which is preliminary data.</text>
</comment>
<dbReference type="Pfam" id="PF00072">
    <property type="entry name" value="Response_reg"/>
    <property type="match status" value="1"/>
</dbReference>
<dbReference type="PROSITE" id="PS01124">
    <property type="entry name" value="HTH_ARAC_FAMILY_2"/>
    <property type="match status" value="1"/>
</dbReference>
<dbReference type="GO" id="GO:0000155">
    <property type="term" value="F:phosphorelay sensor kinase activity"/>
    <property type="evidence" value="ECO:0007669"/>
    <property type="project" value="InterPro"/>
</dbReference>
<feature type="transmembrane region" description="Helical" evidence="13">
    <location>
        <begin position="877"/>
        <end position="901"/>
    </location>
</feature>
<dbReference type="Gene3D" id="3.30.565.10">
    <property type="entry name" value="Histidine kinase-like ATPase, C-terminal domain"/>
    <property type="match status" value="1"/>
</dbReference>
<dbReference type="InterPro" id="IPR001789">
    <property type="entry name" value="Sig_transdc_resp-reg_receiver"/>
</dbReference>
<evidence type="ECO:0000259" key="15">
    <source>
        <dbReference type="PROSITE" id="PS50109"/>
    </source>
</evidence>
<evidence type="ECO:0000259" key="16">
    <source>
        <dbReference type="PROSITE" id="PS50110"/>
    </source>
</evidence>
<feature type="modified residue" description="4-aspartylphosphate" evidence="12">
    <location>
        <position position="1223"/>
    </location>
</feature>
<dbReference type="GO" id="GO:0043565">
    <property type="term" value="F:sequence-specific DNA binding"/>
    <property type="evidence" value="ECO:0007669"/>
    <property type="project" value="InterPro"/>
</dbReference>
<sequence>MMNIRVKLLVAIILYQFFLFVHAQGLIDVRHYSIEDGLSQNIVQDMLQDDDGYIWLATWNGLEKYDGYTFKNYKSYPTDAIKLKYNRMVQVIKGSDHTLWCHTYDDKVYLFDTQRERFEDVFVYHPQIEECDLVEKLIPLNNGIVWVVASDGNLWRIDEADYQKDNGVIFLSSGSVPQHGNHVYSVVLDAYNNEWILTDKGCFVYGKRELSDKRDFKYAVSLNHQFYMATSSGEIVLYTSKGGIKEVNFERIDWDIMGLLALKDGKMGVITKRGVIVVDTYNNHVENILIDKSSSDISPSGFFQSTDNKLWMFNGKSNVVCCDLKHNKIEFVSYPFSQREKMYNFIHEDSYGRIWILASNGEFSFYNPTKNLFEQGYTYINGEKVSYKATGRKFLVDNQKNIWLSCDSGVDMITFLNENYSYFSMNHHDKIRGLFVDSRQRVWIADKSKRIEVYDREHRYIGNLNEAGDLVQDRQVIFGADIYCFFEDEAHRLWMGSRENGIYVAVPEAEKFRIFHFKHDKKDKRSLSSDAIYAFGKDMNGHIWIGTYGGGLNVVDGIFPDLHFIHSDNGLDLYPKDECRKVRSIYCTSTGIMLVGTTDGLLSFSAKTDEYRKIQFNLNHCETKRANSLSNNDVIYTFESKKGEIYIITHSSGLNLVTSKNLLCDNIEFVHLNKQNGLPSDMAYTMIEGNRNELWISFEDQICRYNPDRGSIESYNRFYFHSHLLVSEIPLVRDDKNGMYVALNRDVLYLHLDKLNKSSFIPHIVFTNASTGKNNKMGDSSPIVDQTLTLEKNERNVSITFAALDFAASGNLQYAYRLKNIDKEWNCIGYGHSASLVNLPAGDFVLEVKSTNGDGLWVDNMARLFIHVKPTFWETGWAWLLYVILILLIIVAVSVTLAYIFNLRRKVDFEQQITNLKLRFFTDISHELRTPLTLIASPIEEVIDHEKLSEEGRENMLIAKKNTDRMLRLINQLLDFRKIQNNKMKLYIEETDIVSLSKKIFETFTALAHQRNINFQFICSCDSYVLYTDIDKFEKIVFNLLSNAFKYTPDGKNIDFILEPQNDVFFFKVRDEGNGIELQKIDMLFKRFETLGYTDPNFSSGIGLSLVKELVDMLHGSIMVDSKLGQGSVFSVSLSRSYEVFQSDKNVEFILNDSKTMPSIETQVEQKEEFIKDITVLVVDDNEELRHFIVSILRKEYHIIEAENGKKGLEIIRLELPDLVLSDVMMPCMDGIELLEEVKKNHDTSHIPFVLLSAKSALDDRIRGLEYGADDYITKPFSSGYLRARISSLLRQREMLHDYFMKQAFRSFEQENLVASSVSLDSFSPSIPQITSFDEVFIQRVIQVVESKLQEQDFKIEDLADTMKMGRTVFYRKVKSILGVTPIDLVKDMRVKRAIQLLDSGNYNISQVAYMSGFSSPQYFSRVFKELKNCTPSEYKTKAFD</sequence>
<dbReference type="InterPro" id="IPR011006">
    <property type="entry name" value="CheY-like_superfamily"/>
</dbReference>
<keyword evidence="6 17" id="KW-0418">Kinase</keyword>
<dbReference type="InterPro" id="IPR011123">
    <property type="entry name" value="Y_Y_Y"/>
</dbReference>
<dbReference type="InterPro" id="IPR003661">
    <property type="entry name" value="HisK_dim/P_dom"/>
</dbReference>
<dbReference type="Pfam" id="PF07494">
    <property type="entry name" value="Reg_prop"/>
    <property type="match status" value="2"/>
</dbReference>
<dbReference type="InterPro" id="IPR004358">
    <property type="entry name" value="Sig_transdc_His_kin-like_C"/>
</dbReference>
<evidence type="ECO:0000256" key="12">
    <source>
        <dbReference type="PROSITE-ProRule" id="PRU00169"/>
    </source>
</evidence>
<evidence type="ECO:0000259" key="14">
    <source>
        <dbReference type="PROSITE" id="PS01124"/>
    </source>
</evidence>
<dbReference type="Pfam" id="PF12833">
    <property type="entry name" value="HTH_18"/>
    <property type="match status" value="1"/>
</dbReference>
<dbReference type="InterPro" id="IPR018062">
    <property type="entry name" value="HTH_AraC-typ_CS"/>
</dbReference>
<dbReference type="SMART" id="SM00388">
    <property type="entry name" value="HisKA"/>
    <property type="match status" value="1"/>
</dbReference>
<keyword evidence="13" id="KW-1133">Transmembrane helix</keyword>
<dbReference type="FunFam" id="3.30.565.10:FF:000037">
    <property type="entry name" value="Hybrid sensor histidine kinase/response regulator"/>
    <property type="match status" value="1"/>
</dbReference>
<keyword evidence="10" id="KW-0238">DNA-binding</keyword>
<dbReference type="SUPFAM" id="SSF52172">
    <property type="entry name" value="CheY-like"/>
    <property type="match status" value="1"/>
</dbReference>
<dbReference type="CDD" id="cd17574">
    <property type="entry name" value="REC_OmpR"/>
    <property type="match status" value="1"/>
</dbReference>
<dbReference type="Gene3D" id="1.10.287.130">
    <property type="match status" value="1"/>
</dbReference>
<dbReference type="InterPro" id="IPR003594">
    <property type="entry name" value="HATPase_dom"/>
</dbReference>
<evidence type="ECO:0000256" key="8">
    <source>
        <dbReference type="ARBA" id="ARBA00023012"/>
    </source>
</evidence>
<dbReference type="Gene3D" id="2.60.40.10">
    <property type="entry name" value="Immunoglobulins"/>
    <property type="match status" value="1"/>
</dbReference>
<evidence type="ECO:0000256" key="10">
    <source>
        <dbReference type="ARBA" id="ARBA00023125"/>
    </source>
</evidence>
<dbReference type="Pfam" id="PF02518">
    <property type="entry name" value="HATPase_c"/>
    <property type="match status" value="1"/>
</dbReference>
<dbReference type="Gene3D" id="2.130.10.10">
    <property type="entry name" value="YVTN repeat-like/Quinoprotein amine dehydrogenase"/>
    <property type="match status" value="3"/>
</dbReference>
<dbReference type="InterPro" id="IPR011110">
    <property type="entry name" value="Reg_prop"/>
</dbReference>
<dbReference type="Gene3D" id="3.40.50.2300">
    <property type="match status" value="1"/>
</dbReference>
<dbReference type="InterPro" id="IPR005467">
    <property type="entry name" value="His_kinase_dom"/>
</dbReference>
<evidence type="ECO:0000313" key="17">
    <source>
        <dbReference type="EMBL" id="RGV81589.1"/>
    </source>
</evidence>
<dbReference type="Proteomes" id="UP000283678">
    <property type="component" value="Unassembled WGS sequence"/>
</dbReference>
<accession>A0A412ZKW8</accession>
<dbReference type="SMART" id="SM00387">
    <property type="entry name" value="HATPase_c"/>
    <property type="match status" value="1"/>
</dbReference>
<feature type="domain" description="Response regulatory" evidence="16">
    <location>
        <begin position="1175"/>
        <end position="1290"/>
    </location>
</feature>
<evidence type="ECO:0000313" key="18">
    <source>
        <dbReference type="Proteomes" id="UP000283678"/>
    </source>
</evidence>
<keyword evidence="5" id="KW-0547">Nucleotide-binding</keyword>
<dbReference type="InterPro" id="IPR013783">
    <property type="entry name" value="Ig-like_fold"/>
</dbReference>
<dbReference type="EC" id="2.7.13.3" evidence="2"/>
<evidence type="ECO:0000256" key="5">
    <source>
        <dbReference type="ARBA" id="ARBA00022741"/>
    </source>
</evidence>
<keyword evidence="13" id="KW-0812">Transmembrane</keyword>
<evidence type="ECO:0000256" key="6">
    <source>
        <dbReference type="ARBA" id="ARBA00022777"/>
    </source>
</evidence>
<dbReference type="GO" id="GO:0003700">
    <property type="term" value="F:DNA-binding transcription factor activity"/>
    <property type="evidence" value="ECO:0007669"/>
    <property type="project" value="InterPro"/>
</dbReference>
<comment type="catalytic activity">
    <reaction evidence="1">
        <text>ATP + protein L-histidine = ADP + protein N-phospho-L-histidine.</text>
        <dbReference type="EC" id="2.7.13.3"/>
    </reaction>
</comment>
<dbReference type="CDD" id="cd00082">
    <property type="entry name" value="HisKA"/>
    <property type="match status" value="1"/>
</dbReference>
<dbReference type="SUPFAM" id="SSF46689">
    <property type="entry name" value="Homeodomain-like"/>
    <property type="match status" value="1"/>
</dbReference>
<keyword evidence="4" id="KW-0808">Transferase</keyword>
<evidence type="ECO:0000256" key="13">
    <source>
        <dbReference type="SAM" id="Phobius"/>
    </source>
</evidence>
<protein>
    <recommendedName>
        <fullName evidence="2">histidine kinase</fullName>
        <ecNumber evidence="2">2.7.13.3</ecNumber>
    </recommendedName>
</protein>
<keyword evidence="13" id="KW-0472">Membrane</keyword>
<dbReference type="InterPro" id="IPR036890">
    <property type="entry name" value="HATPase_C_sf"/>
</dbReference>
<evidence type="ECO:0000256" key="9">
    <source>
        <dbReference type="ARBA" id="ARBA00023015"/>
    </source>
</evidence>
<dbReference type="SMART" id="SM00342">
    <property type="entry name" value="HTH_ARAC"/>
    <property type="match status" value="1"/>
</dbReference>
<dbReference type="EMBL" id="QRZL01000001">
    <property type="protein sequence ID" value="RGV81589.1"/>
    <property type="molecule type" value="Genomic_DNA"/>
</dbReference>
<dbReference type="InterPro" id="IPR009057">
    <property type="entry name" value="Homeodomain-like_sf"/>
</dbReference>
<keyword evidence="7" id="KW-0067">ATP-binding</keyword>
<dbReference type="Pfam" id="PF00512">
    <property type="entry name" value="HisKA"/>
    <property type="match status" value="1"/>
</dbReference>
<evidence type="ECO:0000256" key="3">
    <source>
        <dbReference type="ARBA" id="ARBA00022553"/>
    </source>
</evidence>
<evidence type="ECO:0000256" key="11">
    <source>
        <dbReference type="ARBA" id="ARBA00023163"/>
    </source>
</evidence>
<keyword evidence="11" id="KW-0804">Transcription</keyword>
<feature type="domain" description="HTH araC/xylS-type" evidence="14">
    <location>
        <begin position="1339"/>
        <end position="1438"/>
    </location>
</feature>
<dbReference type="SMART" id="SM00448">
    <property type="entry name" value="REC"/>
    <property type="match status" value="1"/>
</dbReference>
<proteinExistence type="predicted"/>
<dbReference type="PROSITE" id="PS50109">
    <property type="entry name" value="HIS_KIN"/>
    <property type="match status" value="1"/>
</dbReference>
<dbReference type="SUPFAM" id="SSF63829">
    <property type="entry name" value="Calcium-dependent phosphotriesterase"/>
    <property type="match status" value="1"/>
</dbReference>
<evidence type="ECO:0000256" key="2">
    <source>
        <dbReference type="ARBA" id="ARBA00012438"/>
    </source>
</evidence>
<organism evidence="17 18">
    <name type="scientific">Phocaeicola dorei</name>
    <dbReference type="NCBI Taxonomy" id="357276"/>
    <lineage>
        <taxon>Bacteria</taxon>
        <taxon>Pseudomonadati</taxon>
        <taxon>Bacteroidota</taxon>
        <taxon>Bacteroidia</taxon>
        <taxon>Bacteroidales</taxon>
        <taxon>Bacteroidaceae</taxon>
        <taxon>Phocaeicola</taxon>
    </lineage>
</organism>
<dbReference type="PANTHER" id="PTHR43547">
    <property type="entry name" value="TWO-COMPONENT HISTIDINE KINASE"/>
    <property type="match status" value="1"/>
</dbReference>
<dbReference type="PRINTS" id="PR00344">
    <property type="entry name" value="BCTRLSENSOR"/>
</dbReference>
<dbReference type="PROSITE" id="PS00041">
    <property type="entry name" value="HTH_ARAC_FAMILY_1"/>
    <property type="match status" value="1"/>
</dbReference>
<keyword evidence="9" id="KW-0805">Transcription regulation</keyword>
<dbReference type="RefSeq" id="WP_118428968.1">
    <property type="nucleotide sequence ID" value="NZ_QRZL01000001.1"/>
</dbReference>